<name>A0A250JAI1_9BACT</name>
<dbReference type="CDD" id="cd00761">
    <property type="entry name" value="Glyco_tranf_GTA_type"/>
    <property type="match status" value="1"/>
</dbReference>
<proteinExistence type="predicted"/>
<dbReference type="KEGG" id="cfus:CYFUS_006017"/>
<gene>
    <name evidence="1" type="ORF">CYFUS_006017</name>
</gene>
<dbReference type="Proteomes" id="UP000217257">
    <property type="component" value="Chromosome"/>
</dbReference>
<evidence type="ECO:0000313" key="2">
    <source>
        <dbReference type="Proteomes" id="UP000217257"/>
    </source>
</evidence>
<organism evidence="1 2">
    <name type="scientific">Cystobacter fuscus</name>
    <dbReference type="NCBI Taxonomy" id="43"/>
    <lineage>
        <taxon>Bacteria</taxon>
        <taxon>Pseudomonadati</taxon>
        <taxon>Myxococcota</taxon>
        <taxon>Myxococcia</taxon>
        <taxon>Myxococcales</taxon>
        <taxon>Cystobacterineae</taxon>
        <taxon>Archangiaceae</taxon>
        <taxon>Cystobacter</taxon>
    </lineage>
</organism>
<evidence type="ECO:0000313" key="1">
    <source>
        <dbReference type="EMBL" id="ATB40568.1"/>
    </source>
</evidence>
<dbReference type="AlphaFoldDB" id="A0A250JAI1"/>
<dbReference type="InterPro" id="IPR029044">
    <property type="entry name" value="Nucleotide-diphossugar_trans"/>
</dbReference>
<protein>
    <submittedName>
        <fullName evidence="1">Uncharacterized protein</fullName>
    </submittedName>
</protein>
<sequence length="491" mass="53245">MGSSDVGVDPLPWSVHLRSWVLECVPAGGRVALLGREPELSAALEAVGRAVFQVALDAGDGTSPLAAEPSTEALAALARFAPTHVVLPRHAPWVLGTWLEVLRREVPGAEFLFGFWNACSAARLLAMLQGRLPGREGPSDAEVARLLQEHGFQVRQRQAFRAPPGGSGLAERTEEALQTLLVQLNASAEADLLFYAVVPAPGKVLAESRPVPGLLSVLVWGQSRARPGLLDETLFSLACQAHHSLEVILIEEPGAEGAREVERHRQLGGFLFQRIAGTLPDAWGEALRRARGQYVAFLEAGSVVYPRHYVRLIDALQRGSSAWSVARAFRATCLPGAPGDVPYIDSKRPFPLGEHLELTHLLQEPELLQALLVDRTRVGCFCLEPTSRETRGASLPVRLFALFEPLFLAEGLATCEVRSFSSEPPPAARPSPGFQLLVPLLALEEGLARAHAEGSSARGLRFRVVDGLNTHLRERLPWLHGALRSMARGLR</sequence>
<dbReference type="SUPFAM" id="SSF53448">
    <property type="entry name" value="Nucleotide-diphospho-sugar transferases"/>
    <property type="match status" value="1"/>
</dbReference>
<dbReference type="EMBL" id="CP022098">
    <property type="protein sequence ID" value="ATB40568.1"/>
    <property type="molecule type" value="Genomic_DNA"/>
</dbReference>
<reference evidence="1 2" key="1">
    <citation type="submission" date="2017-06" db="EMBL/GenBank/DDBJ databases">
        <title>Sequencing and comparative analysis of myxobacterial genomes.</title>
        <authorList>
            <person name="Rupp O."/>
            <person name="Goesmann A."/>
            <person name="Sogaard-Andersen L."/>
        </authorList>
    </citation>
    <scope>NUCLEOTIDE SEQUENCE [LARGE SCALE GENOMIC DNA]</scope>
    <source>
        <strain evidence="1 2">DSM 52655</strain>
    </source>
</reference>
<accession>A0A250JAI1</accession>